<proteinExistence type="predicted"/>
<feature type="transmembrane region" description="Helical" evidence="1">
    <location>
        <begin position="12"/>
        <end position="31"/>
    </location>
</feature>
<gene>
    <name evidence="2" type="ORF">N4261_03730</name>
</gene>
<keyword evidence="1" id="KW-1133">Transmembrane helix</keyword>
<accession>A0ABY6B1J7</accession>
<organism evidence="2 3">
    <name type="scientific">Roseateles amylovorans</name>
    <dbReference type="NCBI Taxonomy" id="2978473"/>
    <lineage>
        <taxon>Bacteria</taxon>
        <taxon>Pseudomonadati</taxon>
        <taxon>Pseudomonadota</taxon>
        <taxon>Betaproteobacteria</taxon>
        <taxon>Burkholderiales</taxon>
        <taxon>Sphaerotilaceae</taxon>
        <taxon>Roseateles</taxon>
    </lineage>
</organism>
<sequence>MRPPDDLSSLKHLPLVLGATGAFVVPAMWAFALAKPALVVMSAVMGLVFLASGLHLKYRARYSPRGALWGAVLAFLFFGSLLVVSATALAWRAHRPDLQPLALGLAALMWVGAMATGFIAERRRLRIIDASTGLPAPLVPLLDLKRHRILPLPSPPPPRAGTVAALTAVVLNVPLLLQIGGWEANDVVWLAMPALAATVTMVLASGFGPALARALAFMEVERRVGQRLVSARLDELQAVRRGFWLSRWLARDDGP</sequence>
<feature type="transmembrane region" description="Helical" evidence="1">
    <location>
        <begin position="101"/>
        <end position="120"/>
    </location>
</feature>
<feature type="transmembrane region" description="Helical" evidence="1">
    <location>
        <begin position="68"/>
        <end position="89"/>
    </location>
</feature>
<keyword evidence="1" id="KW-0812">Transmembrane</keyword>
<dbReference type="EMBL" id="CP104562">
    <property type="protein sequence ID" value="UXH79057.1"/>
    <property type="molecule type" value="Genomic_DNA"/>
</dbReference>
<name>A0ABY6B1J7_9BURK</name>
<dbReference type="Proteomes" id="UP001064933">
    <property type="component" value="Chromosome"/>
</dbReference>
<evidence type="ECO:0000313" key="3">
    <source>
        <dbReference type="Proteomes" id="UP001064933"/>
    </source>
</evidence>
<feature type="transmembrane region" description="Helical" evidence="1">
    <location>
        <begin position="160"/>
        <end position="181"/>
    </location>
</feature>
<keyword evidence="1" id="KW-0472">Membrane</keyword>
<reference evidence="2" key="1">
    <citation type="submission" date="2022-10" db="EMBL/GenBank/DDBJ databases">
        <title>Characterization and whole genome sequencing of a new Roseateles species, isolated from fresh water.</title>
        <authorList>
            <person name="Guliayeva D.Y."/>
            <person name="Akhremchuk A.E."/>
            <person name="Sikolenko M.A."/>
            <person name="Valentovich L.N."/>
            <person name="Sidarenka A.V."/>
        </authorList>
    </citation>
    <scope>NUCLEOTIDE SEQUENCE</scope>
    <source>
        <strain evidence="2">BIM B-1768</strain>
    </source>
</reference>
<evidence type="ECO:0000256" key="1">
    <source>
        <dbReference type="SAM" id="Phobius"/>
    </source>
</evidence>
<feature type="transmembrane region" description="Helical" evidence="1">
    <location>
        <begin position="187"/>
        <end position="212"/>
    </location>
</feature>
<dbReference type="RefSeq" id="WP_261758877.1">
    <property type="nucleotide sequence ID" value="NZ_CP104562.2"/>
</dbReference>
<feature type="transmembrane region" description="Helical" evidence="1">
    <location>
        <begin position="37"/>
        <end position="56"/>
    </location>
</feature>
<protein>
    <submittedName>
        <fullName evidence="2">Uncharacterized protein</fullName>
    </submittedName>
</protein>
<keyword evidence="3" id="KW-1185">Reference proteome</keyword>
<evidence type="ECO:0000313" key="2">
    <source>
        <dbReference type="EMBL" id="UXH79057.1"/>
    </source>
</evidence>